<dbReference type="HAMAP" id="MF_00022">
    <property type="entry name" value="Glu_tRNA_synth_type1"/>
    <property type="match status" value="1"/>
</dbReference>
<evidence type="ECO:0000313" key="11">
    <source>
        <dbReference type="EMBL" id="AWN82247.1"/>
    </source>
</evidence>
<feature type="binding site" evidence="8">
    <location>
        <position position="266"/>
    </location>
    <ligand>
        <name>ATP</name>
        <dbReference type="ChEBI" id="CHEBI:30616"/>
    </ligand>
</feature>
<dbReference type="Pfam" id="PF00749">
    <property type="entry name" value="tRNA-synt_1c"/>
    <property type="match status" value="1"/>
</dbReference>
<gene>
    <name evidence="8 11" type="primary">gltX</name>
    <name evidence="11" type="ORF">DK880_00950</name>
</gene>
<organism evidence="11 12">
    <name type="scientific">Candidatus Cardinium hertigii</name>
    <dbReference type="NCBI Taxonomy" id="247481"/>
    <lineage>
        <taxon>Bacteria</taxon>
        <taxon>Pseudomonadati</taxon>
        <taxon>Bacteroidota</taxon>
        <taxon>Cytophagia</taxon>
        <taxon>Cytophagales</taxon>
        <taxon>Amoebophilaceae</taxon>
        <taxon>Candidatus Cardinium</taxon>
    </lineage>
</organism>
<dbReference type="InterPro" id="IPR020058">
    <property type="entry name" value="Glu/Gln-tRNA-synth_Ib_cat-dom"/>
</dbReference>
<dbReference type="GO" id="GO:0000049">
    <property type="term" value="F:tRNA binding"/>
    <property type="evidence" value="ECO:0007669"/>
    <property type="project" value="InterPro"/>
</dbReference>
<dbReference type="PRINTS" id="PR00987">
    <property type="entry name" value="TRNASYNTHGLU"/>
</dbReference>
<dbReference type="KEGG" id="cher:DK880_00950"/>
<name>A0A2Z3LAA5_9BACT</name>
<comment type="function">
    <text evidence="8">Catalyzes the attachment of glutamate to tRNA(Glu) in a two-step reaction: glutamate is first activated by ATP to form Glu-AMP and then transferred to the acceptor end of tRNA(Glu).</text>
</comment>
<dbReference type="GO" id="GO:0004818">
    <property type="term" value="F:glutamate-tRNA ligase activity"/>
    <property type="evidence" value="ECO:0007669"/>
    <property type="project" value="UniProtKB-UniRule"/>
</dbReference>
<dbReference type="InterPro" id="IPR033910">
    <property type="entry name" value="GluRS_core"/>
</dbReference>
<evidence type="ECO:0000259" key="10">
    <source>
        <dbReference type="Pfam" id="PF19269"/>
    </source>
</evidence>
<dbReference type="SUPFAM" id="SSF48163">
    <property type="entry name" value="An anticodon-binding domain of class I aminoacyl-tRNA synthetases"/>
    <property type="match status" value="1"/>
</dbReference>
<dbReference type="PROSITE" id="PS00178">
    <property type="entry name" value="AA_TRNA_LIGASE_I"/>
    <property type="match status" value="1"/>
</dbReference>
<dbReference type="GO" id="GO:0005829">
    <property type="term" value="C:cytosol"/>
    <property type="evidence" value="ECO:0007669"/>
    <property type="project" value="TreeGrafter"/>
</dbReference>
<dbReference type="CDD" id="cd00808">
    <property type="entry name" value="GluRS_core"/>
    <property type="match status" value="1"/>
</dbReference>
<keyword evidence="6 8" id="KW-0648">Protein biosynthesis</keyword>
<reference evidence="11 12" key="1">
    <citation type="submission" date="2018-05" db="EMBL/GenBank/DDBJ databases">
        <title>Candidatus Cardinium hertigii Genome Assembly.</title>
        <authorList>
            <person name="Showmaker K.C."/>
            <person name="Walden K.O."/>
            <person name="Fields C.J."/>
            <person name="Lambert K.N."/>
            <person name="Hudson M.E."/>
        </authorList>
    </citation>
    <scope>NUCLEOTIDE SEQUENCE [LARGE SCALE GENOMIC DNA]</scope>
    <source>
        <strain evidence="12">cHgTN10</strain>
    </source>
</reference>
<evidence type="ECO:0000256" key="2">
    <source>
        <dbReference type="ARBA" id="ARBA00022490"/>
    </source>
</evidence>
<dbReference type="InterPro" id="IPR001412">
    <property type="entry name" value="aa-tRNA-synth_I_CS"/>
</dbReference>
<dbReference type="PANTHER" id="PTHR43311">
    <property type="entry name" value="GLUTAMATE--TRNA LIGASE"/>
    <property type="match status" value="1"/>
</dbReference>
<dbReference type="EC" id="6.1.1.17" evidence="8"/>
<evidence type="ECO:0000256" key="4">
    <source>
        <dbReference type="ARBA" id="ARBA00022741"/>
    </source>
</evidence>
<dbReference type="PANTHER" id="PTHR43311:SF2">
    <property type="entry name" value="GLUTAMATE--TRNA LIGASE, MITOCHONDRIAL-RELATED"/>
    <property type="match status" value="1"/>
</dbReference>
<evidence type="ECO:0000256" key="5">
    <source>
        <dbReference type="ARBA" id="ARBA00022840"/>
    </source>
</evidence>
<dbReference type="AlphaFoldDB" id="A0A2Z3LAA5"/>
<evidence type="ECO:0000256" key="7">
    <source>
        <dbReference type="ARBA" id="ARBA00023146"/>
    </source>
</evidence>
<evidence type="ECO:0000256" key="6">
    <source>
        <dbReference type="ARBA" id="ARBA00022917"/>
    </source>
</evidence>
<dbReference type="Gene3D" id="3.40.50.620">
    <property type="entry name" value="HUPs"/>
    <property type="match status" value="1"/>
</dbReference>
<dbReference type="InterPro" id="IPR014729">
    <property type="entry name" value="Rossmann-like_a/b/a_fold"/>
</dbReference>
<protein>
    <recommendedName>
        <fullName evidence="8">Glutamate--tRNA ligase</fullName>
        <ecNumber evidence="8">6.1.1.17</ecNumber>
    </recommendedName>
    <alternativeName>
        <fullName evidence="8">Glutamyl-tRNA synthetase</fullName>
        <shortName evidence="8">GluRS</shortName>
    </alternativeName>
</protein>
<comment type="subunit">
    <text evidence="8">Monomer.</text>
</comment>
<dbReference type="InterPro" id="IPR045462">
    <property type="entry name" value="aa-tRNA-synth_I_cd-bd"/>
</dbReference>
<feature type="domain" description="Glutamyl/glutaminyl-tRNA synthetase class Ib catalytic" evidence="9">
    <location>
        <begin position="6"/>
        <end position="348"/>
    </location>
</feature>
<evidence type="ECO:0000256" key="3">
    <source>
        <dbReference type="ARBA" id="ARBA00022598"/>
    </source>
</evidence>
<evidence type="ECO:0000259" key="9">
    <source>
        <dbReference type="Pfam" id="PF00749"/>
    </source>
</evidence>
<accession>A0A2Z3LAA5</accession>
<dbReference type="FunFam" id="3.40.50.620:FF:000127">
    <property type="entry name" value="Glutamate--tRNA ligase"/>
    <property type="match status" value="1"/>
</dbReference>
<dbReference type="EMBL" id="CP029619">
    <property type="protein sequence ID" value="AWN82247.1"/>
    <property type="molecule type" value="Genomic_DNA"/>
</dbReference>
<dbReference type="NCBIfam" id="TIGR00464">
    <property type="entry name" value="gltX_bact"/>
    <property type="match status" value="1"/>
</dbReference>
<comment type="similarity">
    <text evidence="1 8">Belongs to the class-I aminoacyl-tRNA synthetase family. Glutamate--tRNA ligase type 1 subfamily.</text>
</comment>
<sequence>MHPTTTVRFAPSPTGALHIGGIRTLLYNYLFAKKKGGTFLLRMEDTDKKRLIPSAEAYITESLHWLGIVPDAGPLQGGKYGPYRQSERTALYQQYLQPLLAGGYAYYAFDTAEELEALRERMQAAKATTASYNAVSRGVMKNSFTLPASIVTEWIASGKPYVIRLKMPHKETIRFYDLLRGWVKVETATLDDKVLLKADGLPTYHFANVIDDYLMQVTHVIRGEEWLPSTPLHVLLYRYLGWEAAMPQFVHLPLLLSPDGKGKLSKRHADQYGFPVFPIAWESEDLTVKEGFREKGYLPEAIWNFLALLGWNPGNSQEVFTKEALIEAFSLERLGKSSVQFDITKANWFNRQHIQKQPAVQWVGYFQTAAAKEHIYPSETEAIAICTVVQERVTFPEDFWKEGSCFFLEPLTYDANLLQQKWNKQTEALLLCFMQALVLLTKWEDCTLKQTLQSVIQGQPLAAFLPILRMALTGRKTGPDLIAIMRCMGKEITYKRIHSFLAQMSNQTAR</sequence>
<dbReference type="GO" id="GO:0005524">
    <property type="term" value="F:ATP binding"/>
    <property type="evidence" value="ECO:0007669"/>
    <property type="project" value="UniProtKB-UniRule"/>
</dbReference>
<dbReference type="Gene3D" id="1.10.1160.10">
    <property type="entry name" value="Glutamyl-trna Synthetase, Domain 2"/>
    <property type="match status" value="1"/>
</dbReference>
<proteinExistence type="inferred from homology"/>
<keyword evidence="12" id="KW-1185">Reference proteome</keyword>
<evidence type="ECO:0000256" key="1">
    <source>
        <dbReference type="ARBA" id="ARBA00007894"/>
    </source>
</evidence>
<feature type="short sequence motif" description="'KMSKS' region" evidence="8">
    <location>
        <begin position="263"/>
        <end position="267"/>
    </location>
</feature>
<keyword evidence="2 8" id="KW-0963">Cytoplasm</keyword>
<dbReference type="Gene3D" id="3.90.800.10">
    <property type="entry name" value="Glutamyl-tRNA Synthetase, Domain 3"/>
    <property type="match status" value="1"/>
</dbReference>
<comment type="subcellular location">
    <subcellularLocation>
        <location evidence="8">Cytoplasm</location>
    </subcellularLocation>
</comment>
<comment type="catalytic activity">
    <reaction evidence="8">
        <text>tRNA(Glu) + L-glutamate + ATP = L-glutamyl-tRNA(Glu) + AMP + diphosphate</text>
        <dbReference type="Rhea" id="RHEA:23540"/>
        <dbReference type="Rhea" id="RHEA-COMP:9663"/>
        <dbReference type="Rhea" id="RHEA-COMP:9680"/>
        <dbReference type="ChEBI" id="CHEBI:29985"/>
        <dbReference type="ChEBI" id="CHEBI:30616"/>
        <dbReference type="ChEBI" id="CHEBI:33019"/>
        <dbReference type="ChEBI" id="CHEBI:78442"/>
        <dbReference type="ChEBI" id="CHEBI:78520"/>
        <dbReference type="ChEBI" id="CHEBI:456215"/>
        <dbReference type="EC" id="6.1.1.17"/>
    </reaction>
</comment>
<feature type="domain" description="Aminoacyl-tRNA synthetase class I anticodon-binding" evidence="10">
    <location>
        <begin position="378"/>
        <end position="499"/>
    </location>
</feature>
<keyword evidence="7 8" id="KW-0030">Aminoacyl-tRNA synthetase</keyword>
<keyword evidence="3 8" id="KW-0436">Ligase</keyword>
<dbReference type="GO" id="GO:0006424">
    <property type="term" value="P:glutamyl-tRNA aminoacylation"/>
    <property type="evidence" value="ECO:0007669"/>
    <property type="project" value="UniProtKB-UniRule"/>
</dbReference>
<dbReference type="InterPro" id="IPR020061">
    <property type="entry name" value="Glu_tRNA_lig_a-bdl"/>
</dbReference>
<keyword evidence="4 8" id="KW-0547">Nucleotide-binding</keyword>
<dbReference type="InterPro" id="IPR000924">
    <property type="entry name" value="Glu/Gln-tRNA-synth"/>
</dbReference>
<keyword evidence="5 8" id="KW-0067">ATP-binding</keyword>
<dbReference type="GO" id="GO:0008270">
    <property type="term" value="F:zinc ion binding"/>
    <property type="evidence" value="ECO:0007669"/>
    <property type="project" value="InterPro"/>
</dbReference>
<dbReference type="InterPro" id="IPR020751">
    <property type="entry name" value="aa-tRNA-synth_I_codon-bd_sub2"/>
</dbReference>
<dbReference type="SUPFAM" id="SSF52374">
    <property type="entry name" value="Nucleotidylyl transferase"/>
    <property type="match status" value="1"/>
</dbReference>
<dbReference type="RefSeq" id="WP_109997623.1">
    <property type="nucleotide sequence ID" value="NZ_CP029619.1"/>
</dbReference>
<dbReference type="Proteomes" id="UP000245872">
    <property type="component" value="Chromosome"/>
</dbReference>
<dbReference type="InterPro" id="IPR004527">
    <property type="entry name" value="Glu-tRNA-ligase_bac/mito"/>
</dbReference>
<dbReference type="OrthoDB" id="9807503at2"/>
<feature type="short sequence motif" description="'HIGH' region" evidence="8">
    <location>
        <begin position="11"/>
        <end position="21"/>
    </location>
</feature>
<dbReference type="InterPro" id="IPR008925">
    <property type="entry name" value="aa_tRNA-synth_I_cd-bd_sf"/>
</dbReference>
<comment type="caution">
    <text evidence="8">Lacks conserved residue(s) required for the propagation of feature annotation.</text>
</comment>
<evidence type="ECO:0000313" key="12">
    <source>
        <dbReference type="Proteomes" id="UP000245872"/>
    </source>
</evidence>
<dbReference type="InterPro" id="IPR049940">
    <property type="entry name" value="GluQ/Sye"/>
</dbReference>
<evidence type="ECO:0000256" key="8">
    <source>
        <dbReference type="HAMAP-Rule" id="MF_00022"/>
    </source>
</evidence>
<dbReference type="Gene3D" id="1.10.10.350">
    <property type="match status" value="1"/>
</dbReference>
<dbReference type="Pfam" id="PF19269">
    <property type="entry name" value="Anticodon_2"/>
    <property type="match status" value="1"/>
</dbReference>